<sequence>MIGLDVALLTIILDVARDRRGSEGPKHAICAPRTQDPGPGPDVFLSASPDDVFLNVFLNNPGRSGADPEEWAYPRKGG</sequence>
<evidence type="ECO:0000256" key="1">
    <source>
        <dbReference type="SAM" id="MobiDB-lite"/>
    </source>
</evidence>
<feature type="region of interest" description="Disordered" evidence="1">
    <location>
        <begin position="20"/>
        <end position="41"/>
    </location>
</feature>
<keyword evidence="3" id="KW-1185">Reference proteome</keyword>
<dbReference type="AlphaFoldDB" id="A0A194UUC5"/>
<accession>A0A194UUC5</accession>
<name>A0A194UUC5_CYTMA</name>
<dbReference type="Proteomes" id="UP000078576">
    <property type="component" value="Unassembled WGS sequence"/>
</dbReference>
<gene>
    <name evidence="2" type="ORF">VP1G_02697</name>
</gene>
<dbReference type="EMBL" id="KN714679">
    <property type="protein sequence ID" value="KUI55307.1"/>
    <property type="molecule type" value="Genomic_DNA"/>
</dbReference>
<evidence type="ECO:0000313" key="3">
    <source>
        <dbReference type="Proteomes" id="UP000078576"/>
    </source>
</evidence>
<reference evidence="3" key="1">
    <citation type="submission" date="2014-12" db="EMBL/GenBank/DDBJ databases">
        <title>Genome Sequence of Valsa Canker Pathogens Uncovers a Specific Adaption of Colonization on Woody Bark.</title>
        <authorList>
            <person name="Yin Z."/>
            <person name="Liu H."/>
            <person name="Gao X."/>
            <person name="Li Z."/>
            <person name="Song N."/>
            <person name="Ke X."/>
            <person name="Dai Q."/>
            <person name="Wu Y."/>
            <person name="Sun Y."/>
            <person name="Xu J.-R."/>
            <person name="Kang Z.K."/>
            <person name="Wang L."/>
            <person name="Huang L."/>
        </authorList>
    </citation>
    <scope>NUCLEOTIDE SEQUENCE [LARGE SCALE GENOMIC DNA]</scope>
    <source>
        <strain evidence="3">SXYL134</strain>
    </source>
</reference>
<evidence type="ECO:0000313" key="2">
    <source>
        <dbReference type="EMBL" id="KUI55307.1"/>
    </source>
</evidence>
<organism evidence="2 3">
    <name type="scientific">Cytospora mali</name>
    <name type="common">Apple Valsa canker fungus</name>
    <name type="synonym">Valsa mali</name>
    <dbReference type="NCBI Taxonomy" id="578113"/>
    <lineage>
        <taxon>Eukaryota</taxon>
        <taxon>Fungi</taxon>
        <taxon>Dikarya</taxon>
        <taxon>Ascomycota</taxon>
        <taxon>Pezizomycotina</taxon>
        <taxon>Sordariomycetes</taxon>
        <taxon>Sordariomycetidae</taxon>
        <taxon>Diaporthales</taxon>
        <taxon>Cytosporaceae</taxon>
        <taxon>Cytospora</taxon>
    </lineage>
</organism>
<protein>
    <submittedName>
        <fullName evidence="2">Uncharacterized protein</fullName>
    </submittedName>
</protein>
<proteinExistence type="predicted"/>